<dbReference type="GO" id="GO:0016052">
    <property type="term" value="P:carbohydrate catabolic process"/>
    <property type="evidence" value="ECO:0007669"/>
    <property type="project" value="UniProtKB-ARBA"/>
</dbReference>
<evidence type="ECO:0000256" key="5">
    <source>
        <dbReference type="ARBA" id="ARBA00022801"/>
    </source>
</evidence>
<comment type="similarity">
    <text evidence="2 8">Belongs to the glycosyl hydrolase 27 family.</text>
</comment>
<keyword evidence="12" id="KW-1185">Reference proteome</keyword>
<dbReference type="FunFam" id="3.20.20.70:FF:000202">
    <property type="entry name" value="Alpha-galactosidase"/>
    <property type="match status" value="1"/>
</dbReference>
<evidence type="ECO:0000256" key="4">
    <source>
        <dbReference type="ARBA" id="ARBA00022729"/>
    </source>
</evidence>
<evidence type="ECO:0000256" key="8">
    <source>
        <dbReference type="RuleBase" id="RU361168"/>
    </source>
</evidence>
<dbReference type="PROSITE" id="PS00512">
    <property type="entry name" value="ALPHA_GALACTOSIDASE"/>
    <property type="match status" value="1"/>
</dbReference>
<evidence type="ECO:0000259" key="10">
    <source>
        <dbReference type="Pfam" id="PF17801"/>
    </source>
</evidence>
<dbReference type="InterPro" id="IPR000111">
    <property type="entry name" value="Glyco_hydro_27/36_CS"/>
</dbReference>
<dbReference type="AlphaFoldDB" id="A0A7X1B804"/>
<protein>
    <recommendedName>
        <fullName evidence="3 8">Alpha-galactosidase</fullName>
        <ecNumber evidence="3 8">3.2.1.22</ecNumber>
    </recommendedName>
    <alternativeName>
        <fullName evidence="8">Melibiase</fullName>
    </alternativeName>
</protein>
<comment type="catalytic activity">
    <reaction evidence="1 8">
        <text>Hydrolysis of terminal, non-reducing alpha-D-galactose residues in alpha-D-galactosides, including galactose oligosaccharides, galactomannans and galactolipids.</text>
        <dbReference type="EC" id="3.2.1.22"/>
    </reaction>
</comment>
<dbReference type="InterPro" id="IPR002241">
    <property type="entry name" value="Glyco_hydro_27"/>
</dbReference>
<dbReference type="PANTHER" id="PTHR11452:SF75">
    <property type="entry name" value="ALPHA-GALACTOSIDASE MEL1"/>
    <property type="match status" value="1"/>
</dbReference>
<evidence type="ECO:0000256" key="6">
    <source>
        <dbReference type="ARBA" id="ARBA00023157"/>
    </source>
</evidence>
<evidence type="ECO:0000256" key="2">
    <source>
        <dbReference type="ARBA" id="ARBA00009743"/>
    </source>
</evidence>
<evidence type="ECO:0000256" key="9">
    <source>
        <dbReference type="SAM" id="SignalP"/>
    </source>
</evidence>
<sequence length="414" mass="46525">MEIRNHQVRGLFASLRKIAAVGIASALAATTVAQKFEGLALTPPMGFNTWNTFESNISEELILDTAREMKANGMLEAGYEYIVLDDCWSLRERDPEGYLVPDPEKFPNGIKGLADKLHEMGFKMGIYSDAGKTTCAGYPGSQGHEYQDARTFASWGIDYLKYDWCATGTRDPIEAYTTMRDALYAAGRPIVFSICEWGTADPWLWGEDIGHLWRISGDIYDCWDCEQEWSRGFKVILDLYHDKKPSVVGNDGLGMYSGPDGWNDLDMLEVGNPGLTLAESRSHFTLWAMVASPLMAGNDMRIITPEIVDILTNKDVIAVNQDKDGVAAWRYRIVPDSYEIWIKPLNGGDWAVCVLNTADEAQEIHIEWERLERAIQGEFDVRDLWADKDLGDTHTDLTAEVGSHDVLMMRLTKK</sequence>
<dbReference type="Gene3D" id="2.60.40.1180">
    <property type="entry name" value="Golgi alpha-mannosidase II"/>
    <property type="match status" value="1"/>
</dbReference>
<proteinExistence type="inferred from homology"/>
<dbReference type="EC" id="3.2.1.22" evidence="3 8"/>
<keyword evidence="7 8" id="KW-0326">Glycosidase</keyword>
<dbReference type="PRINTS" id="PR00740">
    <property type="entry name" value="GLHYDRLASE27"/>
</dbReference>
<gene>
    <name evidence="11" type="ORF">H5P27_14935</name>
</gene>
<dbReference type="PANTHER" id="PTHR11452">
    <property type="entry name" value="ALPHA-GALACTOSIDASE/ALPHA-N-ACETYLGALACTOSAMINIDASE"/>
    <property type="match status" value="1"/>
</dbReference>
<dbReference type="InterPro" id="IPR013780">
    <property type="entry name" value="Glyco_hydro_b"/>
</dbReference>
<keyword evidence="4 9" id="KW-0732">Signal</keyword>
<evidence type="ECO:0000256" key="3">
    <source>
        <dbReference type="ARBA" id="ARBA00012755"/>
    </source>
</evidence>
<evidence type="ECO:0000256" key="7">
    <source>
        <dbReference type="ARBA" id="ARBA00023295"/>
    </source>
</evidence>
<dbReference type="Pfam" id="PF16499">
    <property type="entry name" value="Melibiase_2"/>
    <property type="match status" value="1"/>
</dbReference>
<dbReference type="InterPro" id="IPR017853">
    <property type="entry name" value="GH"/>
</dbReference>
<feature type="signal peptide" evidence="9">
    <location>
        <begin position="1"/>
        <end position="28"/>
    </location>
</feature>
<dbReference type="Proteomes" id="UP000526501">
    <property type="component" value="Unassembled WGS sequence"/>
</dbReference>
<dbReference type="CDD" id="cd14792">
    <property type="entry name" value="GH27"/>
    <property type="match status" value="1"/>
</dbReference>
<keyword evidence="5 8" id="KW-0378">Hydrolase</keyword>
<feature type="domain" description="Alpha galactosidase C-terminal" evidence="10">
    <location>
        <begin position="336"/>
        <end position="411"/>
    </location>
</feature>
<name>A0A7X1B804_9BACT</name>
<organism evidence="11 12">
    <name type="scientific">Pelagicoccus albus</name>
    <dbReference type="NCBI Taxonomy" id="415222"/>
    <lineage>
        <taxon>Bacteria</taxon>
        <taxon>Pseudomonadati</taxon>
        <taxon>Verrucomicrobiota</taxon>
        <taxon>Opitutia</taxon>
        <taxon>Puniceicoccales</taxon>
        <taxon>Pelagicoccaceae</taxon>
        <taxon>Pelagicoccus</taxon>
    </lineage>
</organism>
<evidence type="ECO:0000256" key="1">
    <source>
        <dbReference type="ARBA" id="ARBA00001255"/>
    </source>
</evidence>
<dbReference type="Gene3D" id="3.20.20.70">
    <property type="entry name" value="Aldolase class I"/>
    <property type="match status" value="1"/>
</dbReference>
<keyword evidence="6 8" id="KW-1015">Disulfide bond</keyword>
<dbReference type="InterPro" id="IPR013785">
    <property type="entry name" value="Aldolase_TIM"/>
</dbReference>
<comment type="caution">
    <text evidence="11">The sequence shown here is derived from an EMBL/GenBank/DDBJ whole genome shotgun (WGS) entry which is preliminary data.</text>
</comment>
<dbReference type="Pfam" id="PF17801">
    <property type="entry name" value="Melibiase_C"/>
    <property type="match status" value="1"/>
</dbReference>
<dbReference type="SUPFAM" id="SSF51445">
    <property type="entry name" value="(Trans)glycosidases"/>
    <property type="match status" value="1"/>
</dbReference>
<dbReference type="GO" id="GO:0004557">
    <property type="term" value="F:alpha-galactosidase activity"/>
    <property type="evidence" value="ECO:0007669"/>
    <property type="project" value="UniProtKB-EC"/>
</dbReference>
<feature type="chain" id="PRO_5031351381" description="Alpha-galactosidase" evidence="9">
    <location>
        <begin position="29"/>
        <end position="414"/>
    </location>
</feature>
<dbReference type="SUPFAM" id="SSF51011">
    <property type="entry name" value="Glycosyl hydrolase domain"/>
    <property type="match status" value="1"/>
</dbReference>
<evidence type="ECO:0000313" key="12">
    <source>
        <dbReference type="Proteomes" id="UP000526501"/>
    </source>
</evidence>
<reference evidence="11 12" key="1">
    <citation type="submission" date="2020-07" db="EMBL/GenBank/DDBJ databases">
        <authorList>
            <person name="Feng X."/>
        </authorList>
    </citation>
    <scope>NUCLEOTIDE SEQUENCE [LARGE SCALE GENOMIC DNA]</scope>
    <source>
        <strain evidence="11 12">JCM23202</strain>
    </source>
</reference>
<dbReference type="EMBL" id="JACHVC010000012">
    <property type="protein sequence ID" value="MBC2607345.1"/>
    <property type="molecule type" value="Genomic_DNA"/>
</dbReference>
<evidence type="ECO:0000313" key="11">
    <source>
        <dbReference type="EMBL" id="MBC2607345.1"/>
    </source>
</evidence>
<accession>A0A7X1B804</accession>
<dbReference type="InterPro" id="IPR041233">
    <property type="entry name" value="Melibiase_C"/>
</dbReference>
<dbReference type="RefSeq" id="WP_185661192.1">
    <property type="nucleotide sequence ID" value="NZ_CAWPOO010000012.1"/>
</dbReference>